<protein>
    <submittedName>
        <fullName evidence="1">Uncharacterized protein</fullName>
    </submittedName>
</protein>
<proteinExistence type="predicted"/>
<name>A0AAQ4DTL3_AMBAM</name>
<dbReference type="AlphaFoldDB" id="A0AAQ4DTL3"/>
<organism evidence="1 2">
    <name type="scientific">Amblyomma americanum</name>
    <name type="common">Lone star tick</name>
    <dbReference type="NCBI Taxonomy" id="6943"/>
    <lineage>
        <taxon>Eukaryota</taxon>
        <taxon>Metazoa</taxon>
        <taxon>Ecdysozoa</taxon>
        <taxon>Arthropoda</taxon>
        <taxon>Chelicerata</taxon>
        <taxon>Arachnida</taxon>
        <taxon>Acari</taxon>
        <taxon>Parasitiformes</taxon>
        <taxon>Ixodida</taxon>
        <taxon>Ixodoidea</taxon>
        <taxon>Ixodidae</taxon>
        <taxon>Amblyomminae</taxon>
        <taxon>Amblyomma</taxon>
    </lineage>
</organism>
<comment type="caution">
    <text evidence="1">The sequence shown here is derived from an EMBL/GenBank/DDBJ whole genome shotgun (WGS) entry which is preliminary data.</text>
</comment>
<evidence type="ECO:0000313" key="1">
    <source>
        <dbReference type="EMBL" id="KAK8765803.1"/>
    </source>
</evidence>
<accession>A0AAQ4DTL3</accession>
<reference evidence="1 2" key="1">
    <citation type="journal article" date="2023" name="Arcadia Sci">
        <title>De novo assembly of a long-read Amblyomma americanum tick genome.</title>
        <authorList>
            <person name="Chou S."/>
            <person name="Poskanzer K.E."/>
            <person name="Rollins M."/>
            <person name="Thuy-Boun P.S."/>
        </authorList>
    </citation>
    <scope>NUCLEOTIDE SEQUENCE [LARGE SCALE GENOMIC DNA]</scope>
    <source>
        <strain evidence="1">F_SG_1</strain>
        <tissue evidence="1">Salivary glands</tissue>
    </source>
</reference>
<sequence length="93" mass="10313">MKSELPVVARATVTSGYEKRAPRGGPGNCYFSSLCWPGQLLLQVMKSELPVVARATVTSGYEKRAPRGGPGNCYFRLRKASSPWWPWQLLLSL</sequence>
<evidence type="ECO:0000313" key="2">
    <source>
        <dbReference type="Proteomes" id="UP001321473"/>
    </source>
</evidence>
<keyword evidence="2" id="KW-1185">Reference proteome</keyword>
<gene>
    <name evidence="1" type="ORF">V5799_031588</name>
</gene>
<dbReference type="EMBL" id="JARKHS020027005">
    <property type="protein sequence ID" value="KAK8765803.1"/>
    <property type="molecule type" value="Genomic_DNA"/>
</dbReference>
<dbReference type="Proteomes" id="UP001321473">
    <property type="component" value="Unassembled WGS sequence"/>
</dbReference>